<dbReference type="PROSITE" id="PS50994">
    <property type="entry name" value="INTEGRASE"/>
    <property type="match status" value="1"/>
</dbReference>
<keyword evidence="3" id="KW-1185">Reference proteome</keyword>
<comment type="caution">
    <text evidence="2">The sequence shown here is derived from an EMBL/GenBank/DDBJ whole genome shotgun (WGS) entry which is preliminary data.</text>
</comment>
<sequence>MAILAWSQRTAVGWHYIAPGKPMQNGFVESFNGRLRDELLNEVLFSTLGDARRQIQAWQLDYNLHRPHSALGNIPPAEFAMKTALEQTAA</sequence>
<evidence type="ECO:0000313" key="2">
    <source>
        <dbReference type="EMBL" id="GAD56004.1"/>
    </source>
</evidence>
<dbReference type="eggNOG" id="COG2801">
    <property type="taxonomic scope" value="Bacteria"/>
</dbReference>
<dbReference type="InterPro" id="IPR012337">
    <property type="entry name" value="RNaseH-like_sf"/>
</dbReference>
<gene>
    <name evidence="2" type="ORF">MBELCI_2056</name>
</gene>
<dbReference type="Proteomes" id="UP000016566">
    <property type="component" value="Unassembled WGS sequence"/>
</dbReference>
<dbReference type="STRING" id="1337093.MBELCI_2056"/>
<dbReference type="Gene3D" id="3.30.420.10">
    <property type="entry name" value="Ribonuclease H-like superfamily/Ribonuclease H"/>
    <property type="match status" value="1"/>
</dbReference>
<dbReference type="PANTHER" id="PTHR47515">
    <property type="entry name" value="LOW CALCIUM RESPONSE LOCUS PROTEIN T"/>
    <property type="match status" value="1"/>
</dbReference>
<reference evidence="2" key="1">
    <citation type="journal article" date="2013" name="Genome Announc.">
        <title>Draft Genome Sequence of Loktanella cinnabarina LL-001T, Isolated from Deep-Sea Floor Sediment.</title>
        <authorList>
            <person name="Nishi S."/>
            <person name="Tsubouchi T."/>
            <person name="Takaki Y."/>
            <person name="Koyanagi R."/>
            <person name="Satoh N."/>
            <person name="Maruyama T."/>
            <person name="Hatada Y."/>
        </authorList>
    </citation>
    <scope>NUCLEOTIDE SEQUENCE [LARGE SCALE GENOMIC DNA]</scope>
    <source>
        <strain evidence="2">LL-001</strain>
    </source>
</reference>
<evidence type="ECO:0000313" key="3">
    <source>
        <dbReference type="Proteomes" id="UP000016566"/>
    </source>
</evidence>
<accession>U3AEA1</accession>
<dbReference type="InterPro" id="IPR036397">
    <property type="entry name" value="RNaseH_sf"/>
</dbReference>
<dbReference type="GO" id="GO:0015074">
    <property type="term" value="P:DNA integration"/>
    <property type="evidence" value="ECO:0007669"/>
    <property type="project" value="InterPro"/>
</dbReference>
<protein>
    <submittedName>
        <fullName evidence="2">Mobile element protein</fullName>
    </submittedName>
</protein>
<feature type="domain" description="Integrase catalytic" evidence="1">
    <location>
        <begin position="1"/>
        <end position="83"/>
    </location>
</feature>
<dbReference type="EMBL" id="BATB01000026">
    <property type="protein sequence ID" value="GAD56004.1"/>
    <property type="molecule type" value="Genomic_DNA"/>
</dbReference>
<name>U3AEA1_9RHOB</name>
<dbReference type="Pfam" id="PF13683">
    <property type="entry name" value="rve_3"/>
    <property type="match status" value="1"/>
</dbReference>
<dbReference type="GO" id="GO:0003676">
    <property type="term" value="F:nucleic acid binding"/>
    <property type="evidence" value="ECO:0007669"/>
    <property type="project" value="InterPro"/>
</dbReference>
<evidence type="ECO:0000259" key="1">
    <source>
        <dbReference type="PROSITE" id="PS50994"/>
    </source>
</evidence>
<dbReference type="PANTHER" id="PTHR47515:SF1">
    <property type="entry name" value="BLR2054 PROTEIN"/>
    <property type="match status" value="1"/>
</dbReference>
<dbReference type="SUPFAM" id="SSF53098">
    <property type="entry name" value="Ribonuclease H-like"/>
    <property type="match status" value="1"/>
</dbReference>
<proteinExistence type="predicted"/>
<dbReference type="AlphaFoldDB" id="U3AEA1"/>
<organism evidence="2 3">
    <name type="scientific">Limimaricola cinnabarinus LL-001</name>
    <dbReference type="NCBI Taxonomy" id="1337093"/>
    <lineage>
        <taxon>Bacteria</taxon>
        <taxon>Pseudomonadati</taxon>
        <taxon>Pseudomonadota</taxon>
        <taxon>Alphaproteobacteria</taxon>
        <taxon>Rhodobacterales</taxon>
        <taxon>Paracoccaceae</taxon>
        <taxon>Limimaricola</taxon>
    </lineage>
</organism>
<dbReference type="InterPro" id="IPR001584">
    <property type="entry name" value="Integrase_cat-core"/>
</dbReference>